<dbReference type="EMBL" id="FUXL01000002">
    <property type="protein sequence ID" value="SJZ64759.1"/>
    <property type="molecule type" value="Genomic_DNA"/>
</dbReference>
<sequence>MTNFLQLAAIGIASVLLLADAGLVEAAPRHGTPIAASALTVLSSTSIAEYSPRDAGKPIRVAEGGNCSRAAAQAQAQTGGEVLSVASRQQGGRTVCVITLLVPSSDGGRPRKTTITIPQ</sequence>
<feature type="signal peptide" evidence="1">
    <location>
        <begin position="1"/>
        <end position="26"/>
    </location>
</feature>
<dbReference type="AlphaFoldDB" id="A0A1T4MCJ6"/>
<feature type="chain" id="PRO_5012413907" evidence="1">
    <location>
        <begin position="27"/>
        <end position="119"/>
    </location>
</feature>
<keyword evidence="1" id="KW-0732">Signal</keyword>
<keyword evidence="3" id="KW-1185">Reference proteome</keyword>
<protein>
    <submittedName>
        <fullName evidence="2">Uncharacterized protein</fullName>
    </submittedName>
</protein>
<dbReference type="RefSeq" id="WP_245318741.1">
    <property type="nucleotide sequence ID" value="NZ_FUXL01000002.1"/>
</dbReference>
<evidence type="ECO:0000256" key="1">
    <source>
        <dbReference type="SAM" id="SignalP"/>
    </source>
</evidence>
<gene>
    <name evidence="2" type="ORF">SAMN05428963_10273</name>
</gene>
<organism evidence="2 3">
    <name type="scientific">Consotaella salsifontis</name>
    <dbReference type="NCBI Taxonomy" id="1365950"/>
    <lineage>
        <taxon>Bacteria</taxon>
        <taxon>Pseudomonadati</taxon>
        <taxon>Pseudomonadota</taxon>
        <taxon>Alphaproteobacteria</taxon>
        <taxon>Hyphomicrobiales</taxon>
        <taxon>Aurantimonadaceae</taxon>
        <taxon>Consotaella</taxon>
    </lineage>
</organism>
<name>A0A1T4MCJ6_9HYPH</name>
<dbReference type="Proteomes" id="UP000190135">
    <property type="component" value="Unassembled WGS sequence"/>
</dbReference>
<evidence type="ECO:0000313" key="3">
    <source>
        <dbReference type="Proteomes" id="UP000190135"/>
    </source>
</evidence>
<reference evidence="3" key="1">
    <citation type="submission" date="2017-02" db="EMBL/GenBank/DDBJ databases">
        <authorList>
            <person name="Varghese N."/>
            <person name="Submissions S."/>
        </authorList>
    </citation>
    <scope>NUCLEOTIDE SEQUENCE [LARGE SCALE GENOMIC DNA]</scope>
    <source>
        <strain evidence="3">USBA 369</strain>
    </source>
</reference>
<proteinExistence type="predicted"/>
<evidence type="ECO:0000313" key="2">
    <source>
        <dbReference type="EMBL" id="SJZ64759.1"/>
    </source>
</evidence>
<accession>A0A1T4MCJ6</accession>
<dbReference type="STRING" id="1365950.SAMN05428963_10273"/>